<dbReference type="SMART" id="SM01360">
    <property type="entry name" value="A2M"/>
    <property type="match status" value="1"/>
</dbReference>
<dbReference type="InterPro" id="IPR041462">
    <property type="entry name" value="Bact_A2M_MG6"/>
</dbReference>
<dbReference type="PANTHER" id="PTHR40094">
    <property type="entry name" value="ALPHA-2-MACROGLOBULIN HOMOLOG"/>
    <property type="match status" value="1"/>
</dbReference>
<dbReference type="InterPro" id="IPR021868">
    <property type="entry name" value="Alpha_2_Macroglob_MG3"/>
</dbReference>
<dbReference type="eggNOG" id="COG2373">
    <property type="taxonomic scope" value="Bacteria"/>
</dbReference>
<comment type="function">
    <text evidence="3">Protects the bacterial cell from host peptidases.</text>
</comment>
<dbReference type="HOGENOM" id="CLU_000965_1_0_6"/>
<feature type="domain" description="Alpha-2-macroglobulin bait region" evidence="5">
    <location>
        <begin position="738"/>
        <end position="883"/>
    </location>
</feature>
<dbReference type="EMBL" id="CP001707">
    <property type="protein sequence ID" value="ACV26484.1"/>
    <property type="molecule type" value="Genomic_DNA"/>
</dbReference>
<name>C7RB42_KANKD</name>
<dbReference type="InterPro" id="IPR041203">
    <property type="entry name" value="Bact_A2M_MG5"/>
</dbReference>
<dbReference type="Pfam" id="PF21142">
    <property type="entry name" value="A2M_bMG2"/>
    <property type="match status" value="1"/>
</dbReference>
<dbReference type="GO" id="GO:0005615">
    <property type="term" value="C:extracellular space"/>
    <property type="evidence" value="ECO:0007669"/>
    <property type="project" value="InterPro"/>
</dbReference>
<dbReference type="Pfam" id="PF17962">
    <property type="entry name" value="bMG6"/>
    <property type="match status" value="1"/>
</dbReference>
<dbReference type="InterPro" id="IPR011626">
    <property type="entry name" value="Alpha-macroglobulin_TED"/>
</dbReference>
<dbReference type="Pfam" id="PF17972">
    <property type="entry name" value="bMG5"/>
    <property type="match status" value="1"/>
</dbReference>
<dbReference type="PANTHER" id="PTHR40094:SF1">
    <property type="entry name" value="UBIQUITIN DOMAIN-CONTAINING PROTEIN"/>
    <property type="match status" value="1"/>
</dbReference>
<dbReference type="Pfam" id="PF17970">
    <property type="entry name" value="bMG1"/>
    <property type="match status" value="1"/>
</dbReference>
<keyword evidence="2" id="KW-0732">Signal</keyword>
<dbReference type="InterPro" id="IPR008930">
    <property type="entry name" value="Terpenoid_cyclase/PrenylTrfase"/>
</dbReference>
<dbReference type="Pfam" id="PF01835">
    <property type="entry name" value="MG2"/>
    <property type="match status" value="1"/>
</dbReference>
<dbReference type="OrthoDB" id="9767116at2"/>
<dbReference type="Gene3D" id="2.60.40.1930">
    <property type="match status" value="1"/>
</dbReference>
<reference evidence="7 8" key="1">
    <citation type="journal article" date="2009" name="Stand. Genomic Sci.">
        <title>Complete genome sequence of Kangiella koreensis type strain (SW-125).</title>
        <authorList>
            <person name="Han C."/>
            <person name="Sikorski J."/>
            <person name="Lapidus A."/>
            <person name="Nolan M."/>
            <person name="Glavina Del Rio T."/>
            <person name="Tice H."/>
            <person name="Cheng J.F."/>
            <person name="Lucas S."/>
            <person name="Chen F."/>
            <person name="Copeland A."/>
            <person name="Ivanova N."/>
            <person name="Mavromatis K."/>
            <person name="Ovchinnikova G."/>
            <person name="Pati A."/>
            <person name="Bruce D."/>
            <person name="Goodwin L."/>
            <person name="Pitluck S."/>
            <person name="Chen A."/>
            <person name="Palaniappan K."/>
            <person name="Land M."/>
            <person name="Hauser L."/>
            <person name="Chang Y.J."/>
            <person name="Jeffries C.D."/>
            <person name="Chain P."/>
            <person name="Saunders E."/>
            <person name="Brettin T."/>
            <person name="Goker M."/>
            <person name="Tindall B.J."/>
            <person name="Bristow J."/>
            <person name="Eisen J.A."/>
            <person name="Markowitz V."/>
            <person name="Hugenholtz P."/>
            <person name="Kyrpides N.C."/>
            <person name="Klenk H.P."/>
            <person name="Detter J.C."/>
        </authorList>
    </citation>
    <scope>NUCLEOTIDE SEQUENCE [LARGE SCALE GENOMIC DNA]</scope>
    <source>
        <strain evidence="8">DSM 16069 / KCTC 12182 / SW-125</strain>
    </source>
</reference>
<organism evidence="7 8">
    <name type="scientific">Kangiella koreensis (strain DSM 16069 / JCM 12317 / KCTC 12182 / SW-125)</name>
    <dbReference type="NCBI Taxonomy" id="523791"/>
    <lineage>
        <taxon>Bacteria</taxon>
        <taxon>Pseudomonadati</taxon>
        <taxon>Pseudomonadota</taxon>
        <taxon>Gammaproteobacteria</taxon>
        <taxon>Kangiellales</taxon>
        <taxon>Kangiellaceae</taxon>
        <taxon>Kangiella</taxon>
    </lineage>
</organism>
<dbReference type="InterPro" id="IPR011625">
    <property type="entry name" value="A2M_N_BRD"/>
</dbReference>
<evidence type="ECO:0000256" key="1">
    <source>
        <dbReference type="ARBA" id="ARBA00010556"/>
    </source>
</evidence>
<dbReference type="RefSeq" id="WP_012800998.1">
    <property type="nucleotide sequence ID" value="NC_013166.1"/>
</dbReference>
<dbReference type="Pfam" id="PF07678">
    <property type="entry name" value="TED_complement"/>
    <property type="match status" value="1"/>
</dbReference>
<protein>
    <recommendedName>
        <fullName evidence="3">Alpha-2-macroglobulin</fullName>
    </recommendedName>
</protein>
<dbReference type="PIRSF" id="PIRSF038980">
    <property type="entry name" value="A2M_bac"/>
    <property type="match status" value="1"/>
</dbReference>
<dbReference type="Pfam" id="PF00207">
    <property type="entry name" value="A2M"/>
    <property type="match status" value="1"/>
</dbReference>
<proteinExistence type="inferred from homology"/>
<dbReference type="InterPro" id="IPR026284">
    <property type="entry name" value="A2MG_proteobact"/>
</dbReference>
<dbReference type="KEGG" id="kko:Kkor_1065"/>
<dbReference type="InterPro" id="IPR051802">
    <property type="entry name" value="YfhM-like"/>
</dbReference>
<evidence type="ECO:0000256" key="4">
    <source>
        <dbReference type="SAM" id="MobiDB-lite"/>
    </source>
</evidence>
<dbReference type="InterPro" id="IPR040639">
    <property type="entry name" value="A2MG_MG1"/>
</dbReference>
<dbReference type="CDD" id="cd02891">
    <property type="entry name" value="A2M_like"/>
    <property type="match status" value="1"/>
</dbReference>
<accession>C7RB42</accession>
<evidence type="ECO:0000256" key="3">
    <source>
        <dbReference type="PIRNR" id="PIRNR038980"/>
    </source>
</evidence>
<dbReference type="GO" id="GO:0004866">
    <property type="term" value="F:endopeptidase inhibitor activity"/>
    <property type="evidence" value="ECO:0007669"/>
    <property type="project" value="UniProtKB-UniRule"/>
</dbReference>
<dbReference type="SMART" id="SM01419">
    <property type="entry name" value="Thiol-ester_cl"/>
    <property type="match status" value="1"/>
</dbReference>
<evidence type="ECO:0000256" key="2">
    <source>
        <dbReference type="ARBA" id="ARBA00022729"/>
    </source>
</evidence>
<dbReference type="Proteomes" id="UP000001231">
    <property type="component" value="Chromosome"/>
</dbReference>
<feature type="domain" description="Alpha-2-macroglobulin" evidence="6">
    <location>
        <begin position="946"/>
        <end position="1034"/>
    </location>
</feature>
<keyword evidence="8" id="KW-1185">Reference proteome</keyword>
<sequence length="1645" mass="185857">MSYRLRLLVAGVIFCLVLLLAGCGDDSDGSKPTESSVEQKTGQVSSQSTVVSEPDTLTPFKVLSVYQGTYDNAPALQINFSRPIKRDQDLERLVQISLNKTPQKGGWVISDDNRRIYYPYIEPEQYYEINVASELEAGNGSSLGDSFKKQVKTSAIERQLRFLSQGSTILRDSGILPIEAVNVKELDLKFWRVKPRYYDNFFANGDYRRYYQLQNLKEMAELVHTGRFELEAKDNQRLTHQIQLKDIDALKDNGVYAVTMQPADDYPYQFEFSWFVLSDIGLHTRQYADSLVVFAHQLPSTKSYQGVELALLNNKGVRLAEQKTNSAGFAEFDASTVENARFLIALKGQNTNLIRLNSPKLDLSEFKLTKRQQYPIELFLYGPRDLYRPGETVRMQGILRDYQANWLQPTPISVRVLRPDNKVFTTLQWKGDEVGYYQTDFTLPEDAMRGSWTFEATLANKTTFKYELAVEDFLPERLKLELDAGEGKWLAINDKPAISIQSDYLYGAPASGNRFDATVTVSSAKNPFENYEGFNFGSNKYRDFNQVMDVPAGTLDEEGHATLELNNQWSGSQFPIRLLSSVNVYESGGRPITRRVTQYAFPHEELVGVRPLWTSEREFAAPNENNLVELVAVNTQGESLTGGQQYQVTLIREDSRLYWQYGNSGWEYRSSEANVPVYTKTIKFESAQRPQLSLPLEYGNYRLEVLNQQNQLLTSYHFFAGWYWSNNNELNGERPDQVKLSIEQDFVDLGKDLEVNITAPYSGQALVTVESDQLLWKRAVELDSAESSVTIPMDKSWNTQNLYVSVMVLKPGDIKRKNLPNRAFGVMHLPLNRDAKKLDIELTHNDKLRPLQTVEVDLKVNNQNSDETVFATLALVDSGILSISNFESPKPIDWFFGQRAYEAALKDNYGSFVELTEGSSARQRFGGDADLSRGGDAPVSDVQIVSIVKDKVQLDQNGQAKLNVQLPYFNGELRLMAVAFSKNRYGSAESKAKVAAPLVVQASMPRFLAKGDQSQVMFDIKNMEETEQTITVTLEADKALGSGSVTKTLTIEPKGKTLLALDVKASQFTGSGKVSLTVESDNSDLKMNRSWLLGLRPAYAASIISKQAAVNTGSQFTVSDDFASQYDNYGLKSVLRVSSTPPLDAGSYIDGLLQYPYGCLEQTTSRAWPWLNIERDDLNTLESERTTKLFEERQQLIDAAISRVLSMQRYDGSFGLWSNNSPEEPWMTAYVTDFLIEAKQLGYQVPEDNLDRAVRRLQRYVRSSAFRTDNWSYYDDREHFELAYRAYSAFVLTKIGSASLQDVRALYDKNAADAERTLPLAHLAFALEKLGDQRRAKLAWGQAFTTKFKHKPYWYYGDYGSPIRDMSQVASLSLGSKVVEALDLNGLDLVYDLKGELESRSWLSTQEKGALARLAKQLNDMNSENSELSLEIVQGGESESFKQTADYIAVAKNNAVKQPLTLNNLGEKTVFVDYKAQGYPKTAPKALHDDIAIKRRYFNLQGEPISIQNLTAGDRVIVGLSIDLAREHNKLRNAMLIDLLPAGFELENQNLEHSFKINEIKIDGKSIQELTQNTQIAHQEFWDDRFMAALELRSYQTTHLFYMVRAVTPGTYTVPSSFVEDMYRPEIRGISEPEKAITISKPDAD</sequence>
<dbReference type="InterPro" id="IPR047565">
    <property type="entry name" value="Alpha-macroglob_thiol-ester_cl"/>
</dbReference>
<dbReference type="Pfam" id="PF11974">
    <property type="entry name" value="bMG3"/>
    <property type="match status" value="1"/>
</dbReference>
<dbReference type="Pfam" id="PF17973">
    <property type="entry name" value="bMG10"/>
    <property type="match status" value="1"/>
</dbReference>
<gene>
    <name evidence="7" type="ordered locus">Kkor_1065</name>
</gene>
<keyword evidence="3" id="KW-0646">Protease inhibitor</keyword>
<dbReference type="Gene3D" id="1.50.10.20">
    <property type="match status" value="1"/>
</dbReference>
<evidence type="ECO:0000259" key="6">
    <source>
        <dbReference type="SMART" id="SM01360"/>
    </source>
</evidence>
<dbReference type="FunCoup" id="C7RB42">
    <property type="interactions" value="93"/>
</dbReference>
<evidence type="ECO:0000259" key="5">
    <source>
        <dbReference type="SMART" id="SM01359"/>
    </source>
</evidence>
<dbReference type="SMART" id="SM01359">
    <property type="entry name" value="A2M_N_2"/>
    <property type="match status" value="1"/>
</dbReference>
<evidence type="ECO:0000313" key="8">
    <source>
        <dbReference type="Proteomes" id="UP000001231"/>
    </source>
</evidence>
<dbReference type="InterPro" id="IPR001599">
    <property type="entry name" value="Macroglobln_a2"/>
</dbReference>
<dbReference type="SUPFAM" id="SSF48239">
    <property type="entry name" value="Terpenoid cyclases/Protein prenyltransferases"/>
    <property type="match status" value="1"/>
</dbReference>
<feature type="compositionally biased region" description="Low complexity" evidence="4">
    <location>
        <begin position="43"/>
        <end position="52"/>
    </location>
</feature>
<keyword evidence="3" id="KW-0472">Membrane</keyword>
<dbReference type="InterPro" id="IPR041246">
    <property type="entry name" value="Bact_MG10"/>
</dbReference>
<dbReference type="InterPro" id="IPR002890">
    <property type="entry name" value="MG2"/>
</dbReference>
<feature type="region of interest" description="Disordered" evidence="4">
    <location>
        <begin position="29"/>
        <end position="52"/>
    </location>
</feature>
<dbReference type="InParanoid" id="C7RB42"/>
<dbReference type="InterPro" id="IPR049120">
    <property type="entry name" value="A2M_bMG2"/>
</dbReference>
<comment type="similarity">
    <text evidence="1">Belongs to the protease inhibitor I39 (alpha-2-macroglobulin) family. Bacterial alpha-2-macroglobulin subfamily.</text>
</comment>
<dbReference type="PROSITE" id="PS51257">
    <property type="entry name" value="PROKAR_LIPOPROTEIN"/>
    <property type="match status" value="1"/>
</dbReference>
<keyword evidence="3" id="KW-1003">Cell membrane</keyword>
<evidence type="ECO:0000313" key="7">
    <source>
        <dbReference type="EMBL" id="ACV26484.1"/>
    </source>
</evidence>
<dbReference type="STRING" id="523791.Kkor_1065"/>
<feature type="compositionally biased region" description="Polar residues" evidence="4">
    <location>
        <begin position="30"/>
        <end position="42"/>
    </location>
</feature>